<dbReference type="EMBL" id="AP023440">
    <property type="protein sequence ID" value="BCL27592.1"/>
    <property type="molecule type" value="Genomic_DNA"/>
</dbReference>
<sequence length="71" mass="7887">MKYFVRRCARVAWQSLVAYGATQATPPLCASPLLFSPPPANGPERLAPERPLTEFERSLDRELTRHGGFGT</sequence>
<dbReference type="Proteomes" id="UP000516444">
    <property type="component" value="Chromosome"/>
</dbReference>
<feature type="chain" id="PRO_5038559170" description="Secreted protein" evidence="1">
    <location>
        <begin position="21"/>
        <end position="71"/>
    </location>
</feature>
<dbReference type="Pfam" id="PF19534">
    <property type="entry name" value="DUF6059"/>
    <property type="match status" value="1"/>
</dbReference>
<evidence type="ECO:0000256" key="1">
    <source>
        <dbReference type="SAM" id="SignalP"/>
    </source>
</evidence>
<accession>A0A7G1NY78</accession>
<feature type="signal peptide" evidence="1">
    <location>
        <begin position="1"/>
        <end position="20"/>
    </location>
</feature>
<organism evidence="2 3">
    <name type="scientific">Streptomyces aurantiacus</name>
    <dbReference type="NCBI Taxonomy" id="47760"/>
    <lineage>
        <taxon>Bacteria</taxon>
        <taxon>Bacillati</taxon>
        <taxon>Actinomycetota</taxon>
        <taxon>Actinomycetes</taxon>
        <taxon>Kitasatosporales</taxon>
        <taxon>Streptomycetaceae</taxon>
        <taxon>Streptomyces</taxon>
        <taxon>Streptomyces aurantiacus group</taxon>
    </lineage>
</organism>
<dbReference type="RefSeq" id="WP_190850158.1">
    <property type="nucleotide sequence ID" value="NZ_AP023440.1"/>
</dbReference>
<dbReference type="InterPro" id="IPR045701">
    <property type="entry name" value="DUF6059"/>
</dbReference>
<name>A0A7G1NY78_9ACTN</name>
<gene>
    <name evidence="2" type="ORF">GCM10017557_24510</name>
</gene>
<proteinExistence type="predicted"/>
<evidence type="ECO:0000313" key="2">
    <source>
        <dbReference type="EMBL" id="BCL27592.1"/>
    </source>
</evidence>
<protein>
    <recommendedName>
        <fullName evidence="4">Secreted protein</fullName>
    </recommendedName>
</protein>
<evidence type="ECO:0008006" key="4">
    <source>
        <dbReference type="Google" id="ProtNLM"/>
    </source>
</evidence>
<reference evidence="2 3" key="1">
    <citation type="journal article" date="2014" name="Int. J. Syst. Evol. Microbiol.">
        <title>Complete genome sequence of Corynebacterium casei LMG S-19264T (=DSM 44701T), isolated from a smear-ripened cheese.</title>
        <authorList>
            <consortium name="US DOE Joint Genome Institute (JGI-PGF)"/>
            <person name="Walter F."/>
            <person name="Albersmeier A."/>
            <person name="Kalinowski J."/>
            <person name="Ruckert C."/>
        </authorList>
    </citation>
    <scope>NUCLEOTIDE SEQUENCE [LARGE SCALE GENOMIC DNA]</scope>
    <source>
        <strain evidence="2 3">JCM 4677</strain>
    </source>
</reference>
<keyword evidence="1" id="KW-0732">Signal</keyword>
<keyword evidence="3" id="KW-1185">Reference proteome</keyword>
<dbReference type="AlphaFoldDB" id="A0A7G1NY78"/>
<dbReference type="KEGG" id="sgm:GCM10017557_24510"/>
<evidence type="ECO:0000313" key="3">
    <source>
        <dbReference type="Proteomes" id="UP000516444"/>
    </source>
</evidence>